<protein>
    <recommendedName>
        <fullName evidence="5">Zn(2)-C6 fungal-type domain-containing protein</fullName>
    </recommendedName>
</protein>
<dbReference type="SUPFAM" id="SSF57701">
    <property type="entry name" value="Zn2/Cys6 DNA-binding domain"/>
    <property type="match status" value="1"/>
</dbReference>
<keyword evidence="3" id="KW-0804">Transcription</keyword>
<evidence type="ECO:0000256" key="3">
    <source>
        <dbReference type="ARBA" id="ARBA00023163"/>
    </source>
</evidence>
<dbReference type="PROSITE" id="PS50048">
    <property type="entry name" value="ZN2_CY6_FUNGAL_2"/>
    <property type="match status" value="1"/>
</dbReference>
<feature type="domain" description="Zn(2)-C6 fungal-type" evidence="5">
    <location>
        <begin position="7"/>
        <end position="37"/>
    </location>
</feature>
<dbReference type="SMART" id="SM00066">
    <property type="entry name" value="GAL4"/>
    <property type="match status" value="1"/>
</dbReference>
<evidence type="ECO:0000259" key="5">
    <source>
        <dbReference type="PROSITE" id="PS50048"/>
    </source>
</evidence>
<dbReference type="PROSITE" id="PS00463">
    <property type="entry name" value="ZN2_CY6_FUNGAL_1"/>
    <property type="match status" value="1"/>
</dbReference>
<evidence type="ECO:0000256" key="4">
    <source>
        <dbReference type="ARBA" id="ARBA00023242"/>
    </source>
</evidence>
<proteinExistence type="predicted"/>
<evidence type="ECO:0000313" key="7">
    <source>
        <dbReference type="Proteomes" id="UP001610563"/>
    </source>
</evidence>
<accession>A0ABR4FZR7</accession>
<dbReference type="CDD" id="cd00067">
    <property type="entry name" value="GAL4"/>
    <property type="match status" value="1"/>
</dbReference>
<evidence type="ECO:0000256" key="1">
    <source>
        <dbReference type="ARBA" id="ARBA00023015"/>
    </source>
</evidence>
<dbReference type="Gene3D" id="4.10.240.10">
    <property type="entry name" value="Zn(2)-C6 fungal-type DNA-binding domain"/>
    <property type="match status" value="1"/>
</dbReference>
<gene>
    <name evidence="6" type="ORF">BJX66DRAFT_308184</name>
</gene>
<keyword evidence="7" id="KW-1185">Reference proteome</keyword>
<keyword evidence="4" id="KW-0539">Nucleus</keyword>
<sequence length="460" mass="51687">MQTMQWACEPCRSSKRKCDRVIPACGRCTRTSRICYYDLQRVSGKLTQWSSTSTPDRTIPSCVATLSSELRTICPIPFRWYMPRLLQHYHESLESSRVESDSKSTAYKLQSVWFQHALYDRCLFHVTLYIGSSYLDIRTGETPSTLTLYHQNEVIRSVNERLSDPGEALEDCTIATVALLALFSSLGNDQAASQVHTAGLRRLINLKGGHSGLGPGLDGLLATLIHMNDVVQSIVFGSLGSDQHLLLPQGYHVVPPLGLESRILEYRALPYRLIDSFEHSSSMSRTLSDATTNLFREIYAFKIEICRVGNSAARIRNFIFRGYEQMHTPSSLISDDDPIHCCCVLGASIFWLAMHAHYLSDTSTKAASKEPLADKLDRMTRQLKSALSLLESTAWLESSPIAYCWVCMVGAALSRETSMRVWFWVRQAAVLRILNAVDDFGFLDELLMHVVWLRGLAGIS</sequence>
<comment type="caution">
    <text evidence="6">The sequence shown here is derived from an EMBL/GenBank/DDBJ whole genome shotgun (WGS) entry which is preliminary data.</text>
</comment>
<keyword evidence="1" id="KW-0805">Transcription regulation</keyword>
<dbReference type="Proteomes" id="UP001610563">
    <property type="component" value="Unassembled WGS sequence"/>
</dbReference>
<reference evidence="6 7" key="1">
    <citation type="submission" date="2024-07" db="EMBL/GenBank/DDBJ databases">
        <title>Section-level genome sequencing and comparative genomics of Aspergillus sections Usti and Cavernicolus.</title>
        <authorList>
            <consortium name="Lawrence Berkeley National Laboratory"/>
            <person name="Nybo J.L."/>
            <person name="Vesth T.C."/>
            <person name="Theobald S."/>
            <person name="Frisvad J.C."/>
            <person name="Larsen T.O."/>
            <person name="Kjaerboelling I."/>
            <person name="Rothschild-Mancinelli K."/>
            <person name="Lyhne E.K."/>
            <person name="Kogle M.E."/>
            <person name="Barry K."/>
            <person name="Clum A."/>
            <person name="Na H."/>
            <person name="Ledsgaard L."/>
            <person name="Lin J."/>
            <person name="Lipzen A."/>
            <person name="Kuo A."/>
            <person name="Riley R."/>
            <person name="Mondo S."/>
            <person name="Labutti K."/>
            <person name="Haridas S."/>
            <person name="Pangalinan J."/>
            <person name="Salamov A.A."/>
            <person name="Simmons B.A."/>
            <person name="Magnuson J.K."/>
            <person name="Chen J."/>
            <person name="Drula E."/>
            <person name="Henrissat B."/>
            <person name="Wiebenga A."/>
            <person name="Lubbers R.J."/>
            <person name="Gomes A.C."/>
            <person name="Makela M.R."/>
            <person name="Stajich J."/>
            <person name="Grigoriev I.V."/>
            <person name="Mortensen U.H."/>
            <person name="De Vries R.P."/>
            <person name="Baker S.E."/>
            <person name="Andersen M.R."/>
        </authorList>
    </citation>
    <scope>NUCLEOTIDE SEQUENCE [LARGE SCALE GENOMIC DNA]</scope>
    <source>
        <strain evidence="6 7">CBS 209.92</strain>
    </source>
</reference>
<dbReference type="PANTHER" id="PTHR37540">
    <property type="entry name" value="TRANSCRIPTION FACTOR (ACR-2), PUTATIVE-RELATED-RELATED"/>
    <property type="match status" value="1"/>
</dbReference>
<dbReference type="InterPro" id="IPR036864">
    <property type="entry name" value="Zn2-C6_fun-type_DNA-bd_sf"/>
</dbReference>
<dbReference type="Pfam" id="PF00172">
    <property type="entry name" value="Zn_clus"/>
    <property type="match status" value="1"/>
</dbReference>
<keyword evidence="2" id="KW-0238">DNA-binding</keyword>
<name>A0ABR4FZR7_9EURO</name>
<evidence type="ECO:0000256" key="2">
    <source>
        <dbReference type="ARBA" id="ARBA00023125"/>
    </source>
</evidence>
<dbReference type="EMBL" id="JBFTWV010000074">
    <property type="protein sequence ID" value="KAL2788752.1"/>
    <property type="molecule type" value="Genomic_DNA"/>
</dbReference>
<dbReference type="PANTHER" id="PTHR37540:SF5">
    <property type="entry name" value="TRANSCRIPTION FACTOR DOMAIN-CONTAINING PROTEIN"/>
    <property type="match status" value="1"/>
</dbReference>
<evidence type="ECO:0000313" key="6">
    <source>
        <dbReference type="EMBL" id="KAL2788752.1"/>
    </source>
</evidence>
<organism evidence="6 7">
    <name type="scientific">Aspergillus keveii</name>
    <dbReference type="NCBI Taxonomy" id="714993"/>
    <lineage>
        <taxon>Eukaryota</taxon>
        <taxon>Fungi</taxon>
        <taxon>Dikarya</taxon>
        <taxon>Ascomycota</taxon>
        <taxon>Pezizomycotina</taxon>
        <taxon>Eurotiomycetes</taxon>
        <taxon>Eurotiomycetidae</taxon>
        <taxon>Eurotiales</taxon>
        <taxon>Aspergillaceae</taxon>
        <taxon>Aspergillus</taxon>
        <taxon>Aspergillus subgen. Nidulantes</taxon>
    </lineage>
</organism>
<dbReference type="InterPro" id="IPR001138">
    <property type="entry name" value="Zn2Cys6_DnaBD"/>
</dbReference>